<comment type="subcellular location">
    <subcellularLocation>
        <location evidence="1">Cell inner membrane</location>
        <topology evidence="1">Multi-pass membrane protein</topology>
    </subcellularLocation>
</comment>
<evidence type="ECO:0000259" key="13">
    <source>
        <dbReference type="Pfam" id="PF07238"/>
    </source>
</evidence>
<feature type="transmembrane region" description="Helical" evidence="11">
    <location>
        <begin position="671"/>
        <end position="694"/>
    </location>
</feature>
<dbReference type="Gene3D" id="2.40.10.220">
    <property type="entry name" value="predicted glycosyltransferase like domains"/>
    <property type="match status" value="1"/>
</dbReference>
<dbReference type="EMBL" id="CP020121">
    <property type="protein sequence ID" value="AQZ99304.1"/>
    <property type="molecule type" value="Genomic_DNA"/>
</dbReference>
<dbReference type="GO" id="GO:0005886">
    <property type="term" value="C:plasma membrane"/>
    <property type="evidence" value="ECO:0007669"/>
    <property type="project" value="UniProtKB-SubCell"/>
</dbReference>
<dbReference type="Pfam" id="PF07238">
    <property type="entry name" value="PilZ"/>
    <property type="match status" value="1"/>
</dbReference>
<gene>
    <name evidence="14" type="ORF">B5M06_14645</name>
</gene>
<evidence type="ECO:0000256" key="4">
    <source>
        <dbReference type="ARBA" id="ARBA00022676"/>
    </source>
</evidence>
<keyword evidence="8 11" id="KW-1133">Transmembrane helix</keyword>
<evidence type="ECO:0000256" key="11">
    <source>
        <dbReference type="RuleBase" id="RU365020"/>
    </source>
</evidence>
<dbReference type="GO" id="GO:0016760">
    <property type="term" value="F:cellulose synthase (UDP-forming) activity"/>
    <property type="evidence" value="ECO:0007669"/>
    <property type="project" value="UniProtKB-EC"/>
</dbReference>
<dbReference type="SUPFAM" id="SSF141371">
    <property type="entry name" value="PilZ domain-like"/>
    <property type="match status" value="1"/>
</dbReference>
<keyword evidence="11" id="KW-0973">c-di-GMP</keyword>
<dbReference type="RefSeq" id="WP_077344965.1">
    <property type="nucleotide sequence ID" value="NZ_CP020121.1"/>
</dbReference>
<evidence type="ECO:0000256" key="6">
    <source>
        <dbReference type="ARBA" id="ARBA00022692"/>
    </source>
</evidence>
<evidence type="ECO:0000256" key="8">
    <source>
        <dbReference type="ARBA" id="ARBA00022989"/>
    </source>
</evidence>
<dbReference type="CDD" id="cd06421">
    <property type="entry name" value="CESA_CelA_like"/>
    <property type="match status" value="1"/>
</dbReference>
<evidence type="ECO:0000259" key="12">
    <source>
        <dbReference type="Pfam" id="PF00535"/>
    </source>
</evidence>
<feature type="transmembrane region" description="Helical" evidence="11">
    <location>
        <begin position="551"/>
        <end position="576"/>
    </location>
</feature>
<feature type="domain" description="Glycosyltransferase 2-like" evidence="12">
    <location>
        <begin position="282"/>
        <end position="452"/>
    </location>
</feature>
<feature type="domain" description="PilZ" evidence="13">
    <location>
        <begin position="699"/>
        <end position="796"/>
    </location>
</feature>
<dbReference type="InterPro" id="IPR003919">
    <property type="entry name" value="Cell_synth_A"/>
</dbReference>
<evidence type="ECO:0000256" key="1">
    <source>
        <dbReference type="ARBA" id="ARBA00004429"/>
    </source>
</evidence>
<dbReference type="PANTHER" id="PTHR43867">
    <property type="entry name" value="CELLULOSE SYNTHASE CATALYTIC SUBUNIT A [UDP-FORMING]"/>
    <property type="match status" value="1"/>
</dbReference>
<dbReference type="AlphaFoldDB" id="A0A1V0BHJ0"/>
<protein>
    <recommendedName>
        <fullName evidence="11">Cellulose synthase catalytic subunit [UDP-forming]</fullName>
        <ecNumber evidence="11">2.4.1.12</ecNumber>
    </recommendedName>
</protein>
<sequence>MMHWHHQWTTWFANQMRVKHPENPSSWLLRLFWIHNPRTPWKDFQPEQVPNLALWLAKSLQIQPSAPVWMWFLRLWFIPSPNTAYTRQAQRFFSYLFHAIKYLLTRLIKILWLILSWPINQAMYWLSLFGKKIDHQRIGVQVDAVTQQSIQLHRSVPWLIFSAGLLILWEIMTTPLSAINQGIFMLIVWAISIILLHINGRFASLALASLSLISMCRYAWWRINNTLDFDTFLEAFLGYSLLAAEAYTWLVVVLGFIQSAWPLKRKPLPLPEDQSLWPSVDVYIPTYNEPLSVVQPTVLAAMGLDWPKDKINVYILDDGKRESFQALAKELGVGYITRTNNNHAKAGNLNHAMTVTNGSLIAIFDCDHIPVKSFLKETCGWLYRDTRCALVQTPHHFFSPDPFERNLRSFKKVPNEGALFYGLVQDGNDLWNATFFCGSCAVIRRTALDEIGGIAVETVTEDAHTALKLHRLGWRTAYINKTLAAGLATESLSAHIGQRIRWARGMTQIFRLDNPFLGKGLSIFQRICYGNAMLHFLFGIPRLIFLTAPLAFLLFDLSVISTLSTVLLLYVIPYILQSNIANGRIQGKYRHTLWAEVYETVLAWYITIPTTIALFAPKLGKFNVTVKGGMIDKPYFDWRISVPYGILAGLNVIGFSYGCWKLFFTQSNEDFAIIINLIWCLYSIIILGAAIAVASETRQVRHTHRVTDDLPASLYLSDGRVFHARCYDFSMTGLGLQLTGLEHLPRETEISVSLYSNQIEHAFPARVMHHSATGMIGLELLEMDTQQKLAYVQCTFARMDAWDHWNEVQAPNTVKDTIVRILKISWLNYQSILNVLGDQLRKFLPIKPVEPQQLDTK</sequence>
<feature type="transmembrane region" description="Helical" evidence="11">
    <location>
        <begin position="178"/>
        <end position="198"/>
    </location>
</feature>
<dbReference type="PRINTS" id="PR01439">
    <property type="entry name" value="CELLSNTHASEA"/>
</dbReference>
<feature type="transmembrane region" description="Helical" evidence="11">
    <location>
        <begin position="527"/>
        <end position="545"/>
    </location>
</feature>
<reference evidence="14 15" key="1">
    <citation type="submission" date="2017-03" db="EMBL/GenBank/DDBJ databases">
        <title>Rapid Whole Genome Sequencing of Comamonas kerstersii Causing Continuous ambulatory Peritoneal Dialysis-Associated Peritonitis.</title>
        <authorList>
            <person name="Zheng B."/>
        </authorList>
    </citation>
    <scope>NUCLEOTIDE SEQUENCE [LARGE SCALE GENOMIC DNA]</scope>
    <source>
        <strain evidence="14 15">8943</strain>
    </source>
</reference>
<dbReference type="GeneID" id="83040548"/>
<dbReference type="InterPro" id="IPR029044">
    <property type="entry name" value="Nucleotide-diphossugar_trans"/>
</dbReference>
<keyword evidence="2 11" id="KW-1003">Cell membrane</keyword>
<organism evidence="14 15">
    <name type="scientific">Comamonas kerstersii</name>
    <dbReference type="NCBI Taxonomy" id="225992"/>
    <lineage>
        <taxon>Bacteria</taxon>
        <taxon>Pseudomonadati</taxon>
        <taxon>Pseudomonadota</taxon>
        <taxon>Betaproteobacteria</taxon>
        <taxon>Burkholderiales</taxon>
        <taxon>Comamonadaceae</taxon>
        <taxon>Comamonas</taxon>
    </lineage>
</organism>
<dbReference type="InterPro" id="IPR050321">
    <property type="entry name" value="Glycosyltr_2/OpgH_subfam"/>
</dbReference>
<dbReference type="GO" id="GO:0035438">
    <property type="term" value="F:cyclic-di-GMP binding"/>
    <property type="evidence" value="ECO:0007669"/>
    <property type="project" value="InterPro"/>
</dbReference>
<comment type="function">
    <text evidence="11">Catalytic subunit of cellulose synthase. It polymerizes uridine 5'-diphosphate glucose to cellulose.</text>
</comment>
<comment type="pathway">
    <text evidence="11">Glycan metabolism; bacterial cellulose biosynthesis.</text>
</comment>
<keyword evidence="4 11" id="KW-0328">Glycosyltransferase</keyword>
<comment type="cofactor">
    <cofactor evidence="11">
        <name>Mg(2+)</name>
        <dbReference type="ChEBI" id="CHEBI:18420"/>
    </cofactor>
</comment>
<evidence type="ECO:0000256" key="9">
    <source>
        <dbReference type="ARBA" id="ARBA00023136"/>
    </source>
</evidence>
<dbReference type="GO" id="GO:0006011">
    <property type="term" value="P:UDP-alpha-D-glucose metabolic process"/>
    <property type="evidence" value="ECO:0007669"/>
    <property type="project" value="InterPro"/>
</dbReference>
<feature type="transmembrane region" description="Helical" evidence="11">
    <location>
        <begin position="597"/>
        <end position="616"/>
    </location>
</feature>
<proteinExistence type="predicted"/>
<dbReference type="NCBIfam" id="TIGR03030">
    <property type="entry name" value="CelA"/>
    <property type="match status" value="1"/>
</dbReference>
<evidence type="ECO:0000256" key="10">
    <source>
        <dbReference type="ARBA" id="ARBA00048682"/>
    </source>
</evidence>
<dbReference type="InterPro" id="IPR001173">
    <property type="entry name" value="Glyco_trans_2-like"/>
</dbReference>
<dbReference type="Proteomes" id="UP000242792">
    <property type="component" value="Chromosome"/>
</dbReference>
<dbReference type="UniPathway" id="UPA00694"/>
<accession>A0A1V0BHJ0</accession>
<dbReference type="PANTHER" id="PTHR43867:SF2">
    <property type="entry name" value="CELLULOSE SYNTHASE CATALYTIC SUBUNIT A [UDP-FORMING]"/>
    <property type="match status" value="1"/>
</dbReference>
<dbReference type="KEGG" id="cke:B5M06_14645"/>
<evidence type="ECO:0000313" key="14">
    <source>
        <dbReference type="EMBL" id="AQZ99304.1"/>
    </source>
</evidence>
<dbReference type="SUPFAM" id="SSF53448">
    <property type="entry name" value="Nucleotide-diphospho-sugar transferases"/>
    <property type="match status" value="1"/>
</dbReference>
<dbReference type="GO" id="GO:0030244">
    <property type="term" value="P:cellulose biosynthetic process"/>
    <property type="evidence" value="ECO:0007669"/>
    <property type="project" value="UniProtKB-KW"/>
</dbReference>
<dbReference type="Pfam" id="PF00535">
    <property type="entry name" value="Glycos_transf_2"/>
    <property type="match status" value="1"/>
</dbReference>
<keyword evidence="9 11" id="KW-0472">Membrane</keyword>
<feature type="transmembrane region" description="Helical" evidence="11">
    <location>
        <begin position="156"/>
        <end position="172"/>
    </location>
</feature>
<evidence type="ECO:0000256" key="3">
    <source>
        <dbReference type="ARBA" id="ARBA00022519"/>
    </source>
</evidence>
<keyword evidence="5 11" id="KW-0808">Transferase</keyword>
<keyword evidence="6 11" id="KW-0812">Transmembrane</keyword>
<evidence type="ECO:0000313" key="15">
    <source>
        <dbReference type="Proteomes" id="UP000242792"/>
    </source>
</evidence>
<comment type="catalytic activity">
    <reaction evidence="10 11">
        <text>[(1-&gt;4)-beta-D-glucosyl](n) + UDP-alpha-D-glucose = [(1-&gt;4)-beta-D-glucosyl](n+1) + UDP + H(+)</text>
        <dbReference type="Rhea" id="RHEA:19929"/>
        <dbReference type="Rhea" id="RHEA-COMP:10033"/>
        <dbReference type="Rhea" id="RHEA-COMP:10034"/>
        <dbReference type="ChEBI" id="CHEBI:15378"/>
        <dbReference type="ChEBI" id="CHEBI:18246"/>
        <dbReference type="ChEBI" id="CHEBI:58223"/>
        <dbReference type="ChEBI" id="CHEBI:58885"/>
        <dbReference type="EC" id="2.4.1.12"/>
    </reaction>
</comment>
<feature type="transmembrane region" description="Helical" evidence="11">
    <location>
        <begin position="235"/>
        <end position="257"/>
    </location>
</feature>
<dbReference type="InterPro" id="IPR009875">
    <property type="entry name" value="PilZ_domain"/>
</dbReference>
<evidence type="ECO:0000256" key="2">
    <source>
        <dbReference type="ARBA" id="ARBA00022475"/>
    </source>
</evidence>
<dbReference type="Gene3D" id="3.90.550.10">
    <property type="entry name" value="Spore Coat Polysaccharide Biosynthesis Protein SpsA, Chain A"/>
    <property type="match status" value="1"/>
</dbReference>
<evidence type="ECO:0000256" key="5">
    <source>
        <dbReference type="ARBA" id="ARBA00022679"/>
    </source>
</evidence>
<evidence type="ECO:0000256" key="7">
    <source>
        <dbReference type="ARBA" id="ARBA00022916"/>
    </source>
</evidence>
<dbReference type="NCBIfam" id="NF008558">
    <property type="entry name" value="PRK11498.1"/>
    <property type="match status" value="1"/>
</dbReference>
<keyword evidence="3 11" id="KW-0997">Cell inner membrane</keyword>
<name>A0A1V0BHJ0_9BURK</name>
<dbReference type="EC" id="2.4.1.12" evidence="11"/>
<dbReference type="OrthoDB" id="9806824at2"/>
<keyword evidence="7 11" id="KW-0135">Cellulose biosynthesis</keyword>
<feature type="transmembrane region" description="Helical" evidence="11">
    <location>
        <begin position="636"/>
        <end position="659"/>
    </location>
</feature>